<gene>
    <name evidence="1" type="ORF">BN997_01563</name>
</gene>
<dbReference type="EMBL" id="CDGG01000001">
    <property type="protein sequence ID" value="CEI81719.1"/>
    <property type="molecule type" value="Genomic_DNA"/>
</dbReference>
<dbReference type="GO" id="GO:0043937">
    <property type="term" value="P:regulation of sporulation"/>
    <property type="evidence" value="ECO:0007669"/>
    <property type="project" value="InterPro"/>
</dbReference>
<dbReference type="Gene3D" id="4.10.280.10">
    <property type="entry name" value="Helix-loop-helix DNA-binding domain"/>
    <property type="match status" value="1"/>
</dbReference>
<reference evidence="1 2" key="1">
    <citation type="submission" date="2014-11" db="EMBL/GenBank/DDBJ databases">
        <authorList>
            <person name="Urmite Genomes Urmite Genomes"/>
        </authorList>
    </citation>
    <scope>NUCLEOTIDE SEQUENCE [LARGE SCALE GENOMIC DNA]</scope>
    <source>
        <strain evidence="1 2">Oc5</strain>
    </source>
</reference>
<dbReference type="Pfam" id="PF09388">
    <property type="entry name" value="SpoOE-like"/>
    <property type="match status" value="1"/>
</dbReference>
<dbReference type="InterPro" id="IPR018540">
    <property type="entry name" value="Spo0E-like"/>
</dbReference>
<accession>A0A0A1MPP3</accession>
<dbReference type="Proteomes" id="UP000040453">
    <property type="component" value="Unassembled WGS sequence"/>
</dbReference>
<dbReference type="STRING" id="545501.BN997_01563"/>
<sequence length="50" mass="5735">MDKKSLFMEIEQCRQEMLALSEEHGLDSEPVLSTSEKLDALIFAYLKKTS</sequence>
<dbReference type="InterPro" id="IPR037208">
    <property type="entry name" value="Spo0E-like_sf"/>
</dbReference>
<dbReference type="OrthoDB" id="2721702at2"/>
<protein>
    <submittedName>
        <fullName evidence="1">Spo0E like sporulation regulatory protein</fullName>
    </submittedName>
</protein>
<dbReference type="InterPro" id="IPR036638">
    <property type="entry name" value="HLH_DNA-bd_sf"/>
</dbReference>
<keyword evidence="2" id="KW-1185">Reference proteome</keyword>
<evidence type="ECO:0000313" key="1">
    <source>
        <dbReference type="EMBL" id="CEI81719.1"/>
    </source>
</evidence>
<proteinExistence type="predicted"/>
<evidence type="ECO:0000313" key="2">
    <source>
        <dbReference type="Proteomes" id="UP000040453"/>
    </source>
</evidence>
<name>A0A0A1MPP3_9BACI</name>
<dbReference type="RefSeq" id="WP_139089041.1">
    <property type="nucleotide sequence ID" value="NZ_CAXOIH010000030.1"/>
</dbReference>
<dbReference type="GO" id="GO:0046983">
    <property type="term" value="F:protein dimerization activity"/>
    <property type="evidence" value="ECO:0007669"/>
    <property type="project" value="InterPro"/>
</dbReference>
<dbReference type="SUPFAM" id="SSF140500">
    <property type="entry name" value="BAS1536-like"/>
    <property type="match status" value="1"/>
</dbReference>
<organism evidence="1 2">
    <name type="scientific">Oceanobacillus oncorhynchi</name>
    <dbReference type="NCBI Taxonomy" id="545501"/>
    <lineage>
        <taxon>Bacteria</taxon>
        <taxon>Bacillati</taxon>
        <taxon>Bacillota</taxon>
        <taxon>Bacilli</taxon>
        <taxon>Bacillales</taxon>
        <taxon>Bacillaceae</taxon>
        <taxon>Oceanobacillus</taxon>
    </lineage>
</organism>
<dbReference type="AlphaFoldDB" id="A0A0A1MPP3"/>